<dbReference type="EMBL" id="JAAFYZ010000309">
    <property type="protein sequence ID" value="MBS2554015.1"/>
    <property type="molecule type" value="Genomic_DNA"/>
</dbReference>
<evidence type="ECO:0000256" key="4">
    <source>
        <dbReference type="ARBA" id="ARBA00023136"/>
    </source>
</evidence>
<keyword evidence="4 5" id="KW-0472">Membrane</keyword>
<gene>
    <name evidence="7" type="ORF">KGQ19_44895</name>
</gene>
<evidence type="ECO:0000256" key="1">
    <source>
        <dbReference type="ARBA" id="ARBA00004141"/>
    </source>
</evidence>
<keyword evidence="8" id="KW-1185">Reference proteome</keyword>
<evidence type="ECO:0000259" key="6">
    <source>
        <dbReference type="Pfam" id="PF01794"/>
    </source>
</evidence>
<evidence type="ECO:0000313" key="8">
    <source>
        <dbReference type="Proteomes" id="UP000730482"/>
    </source>
</evidence>
<feature type="transmembrane region" description="Helical" evidence="5">
    <location>
        <begin position="155"/>
        <end position="174"/>
    </location>
</feature>
<evidence type="ECO:0000256" key="3">
    <source>
        <dbReference type="ARBA" id="ARBA00022989"/>
    </source>
</evidence>
<reference evidence="7 8" key="1">
    <citation type="submission" date="2020-02" db="EMBL/GenBank/DDBJ databases">
        <title>Acidophilic actinobacteria isolated from forest soil.</title>
        <authorList>
            <person name="Golinska P."/>
        </authorList>
    </citation>
    <scope>NUCLEOTIDE SEQUENCE [LARGE SCALE GENOMIC DNA]</scope>
    <source>
        <strain evidence="7 8">NL8</strain>
    </source>
</reference>
<protein>
    <submittedName>
        <fullName evidence="7">Ferric reductase-like transmembrane domain-containing protein</fullName>
    </submittedName>
</protein>
<feature type="transmembrane region" description="Helical" evidence="5">
    <location>
        <begin position="186"/>
        <end position="208"/>
    </location>
</feature>
<organism evidence="7 8">
    <name type="scientific">Catenulispora pinistramenti</name>
    <dbReference type="NCBI Taxonomy" id="2705254"/>
    <lineage>
        <taxon>Bacteria</taxon>
        <taxon>Bacillati</taxon>
        <taxon>Actinomycetota</taxon>
        <taxon>Actinomycetes</taxon>
        <taxon>Catenulisporales</taxon>
        <taxon>Catenulisporaceae</taxon>
        <taxon>Catenulispora</taxon>
    </lineage>
</organism>
<dbReference type="InterPro" id="IPR013130">
    <property type="entry name" value="Fe3_Rdtase_TM_dom"/>
</dbReference>
<feature type="transmembrane region" description="Helical" evidence="5">
    <location>
        <begin position="100"/>
        <end position="119"/>
    </location>
</feature>
<dbReference type="Pfam" id="PF01794">
    <property type="entry name" value="Ferric_reduct"/>
    <property type="match status" value="1"/>
</dbReference>
<keyword evidence="2 5" id="KW-0812">Transmembrane</keyword>
<evidence type="ECO:0000313" key="7">
    <source>
        <dbReference type="EMBL" id="MBS2554015.1"/>
    </source>
</evidence>
<feature type="transmembrane region" description="Helical" evidence="5">
    <location>
        <begin position="20"/>
        <end position="39"/>
    </location>
</feature>
<keyword evidence="3 5" id="KW-1133">Transmembrane helix</keyword>
<name>A0ABS5L6P4_9ACTN</name>
<proteinExistence type="predicted"/>
<evidence type="ECO:0000256" key="2">
    <source>
        <dbReference type="ARBA" id="ARBA00022692"/>
    </source>
</evidence>
<sequence>MILASNVVASNSWLWYATRATGVIALILLTGSVVLGIVVQVRAASRRWPRLVTLGVHRNLSLLVLAFLALHILTAVVDSYAPVGWLSVIVPFASSYRPLWLGFGTVAFDLLIAVTITSLLRTRISARLWRLVHWAAYACWPSAVIHSLGTGSDARQPFVLGVTIACVAAVILAGGRRLVSGWPEHAVARVVAGVTAAVVVIVGLVWTVTGPLRPGWASRSGTPAVLLARVQAPASGASAQTSQLPTLPFSTNVSGTTRTASSNSGTSTVTLNGRGADPVVFQVVISGPAASGGGVQMTSSQVSFGPTSSPQQYTGQVSALNGGSIQATVTDSGGSRITLSLDLSLPGTALSGSLSASAS</sequence>
<dbReference type="RefSeq" id="WP_212021112.1">
    <property type="nucleotide sequence ID" value="NZ_JAAFYZ010000309.1"/>
</dbReference>
<comment type="caution">
    <text evidence="7">The sequence shown here is derived from an EMBL/GenBank/DDBJ whole genome shotgun (WGS) entry which is preliminary data.</text>
</comment>
<feature type="transmembrane region" description="Helical" evidence="5">
    <location>
        <begin position="131"/>
        <end position="149"/>
    </location>
</feature>
<feature type="transmembrane region" description="Helical" evidence="5">
    <location>
        <begin position="60"/>
        <end position="80"/>
    </location>
</feature>
<accession>A0ABS5L6P4</accession>
<comment type="subcellular location">
    <subcellularLocation>
        <location evidence="1">Membrane</location>
        <topology evidence="1">Multi-pass membrane protein</topology>
    </subcellularLocation>
</comment>
<evidence type="ECO:0000256" key="5">
    <source>
        <dbReference type="SAM" id="Phobius"/>
    </source>
</evidence>
<dbReference type="Proteomes" id="UP000730482">
    <property type="component" value="Unassembled WGS sequence"/>
</dbReference>
<feature type="domain" description="Ferric oxidoreductase" evidence="6">
    <location>
        <begin position="21"/>
        <end position="140"/>
    </location>
</feature>